<dbReference type="EMBL" id="PXYL01000011">
    <property type="protein sequence ID" value="PSJ58219.1"/>
    <property type="molecule type" value="Genomic_DNA"/>
</dbReference>
<evidence type="ECO:0000313" key="9">
    <source>
        <dbReference type="Proteomes" id="UP000240653"/>
    </source>
</evidence>
<evidence type="ECO:0000256" key="5">
    <source>
        <dbReference type="ARBA" id="ARBA00022734"/>
    </source>
</evidence>
<dbReference type="AlphaFoldDB" id="A0A2P7S6X2"/>
<dbReference type="GO" id="GO:0030246">
    <property type="term" value="F:carbohydrate binding"/>
    <property type="evidence" value="ECO:0007669"/>
    <property type="project" value="UniProtKB-KW"/>
</dbReference>
<keyword evidence="4" id="KW-1003">Cell membrane</keyword>
<dbReference type="Pfam" id="PF07886">
    <property type="entry name" value="BA14K"/>
    <property type="match status" value="1"/>
</dbReference>
<dbReference type="InterPro" id="IPR012413">
    <property type="entry name" value="BA14K"/>
</dbReference>
<accession>A0A2P7S6X2</accession>
<keyword evidence="7" id="KW-0732">Signal</keyword>
<keyword evidence="4" id="KW-0472">Membrane</keyword>
<evidence type="ECO:0000256" key="3">
    <source>
        <dbReference type="ARBA" id="ARBA00020552"/>
    </source>
</evidence>
<evidence type="ECO:0000256" key="2">
    <source>
        <dbReference type="ARBA" id="ARBA00010270"/>
    </source>
</evidence>
<evidence type="ECO:0000256" key="1">
    <source>
        <dbReference type="ARBA" id="ARBA00004167"/>
    </source>
</evidence>
<sequence length="123" mass="13283">MRVCEKEIVMISPLKTTALAAVLAATTLTASAPPANANWWGLFPGYTATQPLYPPSGAYVGTAPLYAPGAAATMPLYGPGYVTTALQPWSPEWFNYCQNRYHTFNANTGYFIDSTGQPHFCGR</sequence>
<dbReference type="OrthoDB" id="7889197at2"/>
<gene>
    <name evidence="8" type="ORF">C7I85_20370</name>
</gene>
<feature type="chain" id="PRO_5015172110" description="Lectin-like protein BA14k" evidence="7">
    <location>
        <begin position="38"/>
        <end position="123"/>
    </location>
</feature>
<dbReference type="Proteomes" id="UP000240653">
    <property type="component" value="Unassembled WGS sequence"/>
</dbReference>
<reference evidence="8 9" key="1">
    <citation type="submission" date="2018-03" db="EMBL/GenBank/DDBJ databases">
        <title>The draft genome of Mesorhizobium soli JCM 19897.</title>
        <authorList>
            <person name="Li L."/>
            <person name="Liu L."/>
            <person name="Liang L."/>
            <person name="Wang T."/>
            <person name="Zhang X."/>
        </authorList>
    </citation>
    <scope>NUCLEOTIDE SEQUENCE [LARGE SCALE GENOMIC DNA]</scope>
    <source>
        <strain evidence="8 9">JCM 19897</strain>
    </source>
</reference>
<comment type="similarity">
    <text evidence="2">Belongs to the BA14k family.</text>
</comment>
<dbReference type="GO" id="GO:0016020">
    <property type="term" value="C:membrane"/>
    <property type="evidence" value="ECO:0007669"/>
    <property type="project" value="UniProtKB-SubCell"/>
</dbReference>
<feature type="signal peptide" evidence="7">
    <location>
        <begin position="1"/>
        <end position="37"/>
    </location>
</feature>
<evidence type="ECO:0000256" key="4">
    <source>
        <dbReference type="ARBA" id="ARBA00022475"/>
    </source>
</evidence>
<evidence type="ECO:0000256" key="6">
    <source>
        <dbReference type="ARBA" id="ARBA00025321"/>
    </source>
</evidence>
<comment type="caution">
    <text evidence="8">The sequence shown here is derived from an EMBL/GenBank/DDBJ whole genome shotgun (WGS) entry which is preliminary data.</text>
</comment>
<comment type="function">
    <text evidence="6">Has immunoglobulin-binding and hemagglutination properties, and can bind to mannose. Essential for virulence. May be involved in LPS biosynthesis or polysaccharide transport.</text>
</comment>
<comment type="subcellular location">
    <subcellularLocation>
        <location evidence="1">Membrane</location>
        <topology evidence="1">Single-pass membrane protein</topology>
    </subcellularLocation>
</comment>
<proteinExistence type="inferred from homology"/>
<evidence type="ECO:0000256" key="7">
    <source>
        <dbReference type="SAM" id="SignalP"/>
    </source>
</evidence>
<keyword evidence="5" id="KW-0430">Lectin</keyword>
<evidence type="ECO:0000313" key="8">
    <source>
        <dbReference type="EMBL" id="PSJ58219.1"/>
    </source>
</evidence>
<keyword evidence="9" id="KW-1185">Reference proteome</keyword>
<protein>
    <recommendedName>
        <fullName evidence="3">Lectin-like protein BA14k</fullName>
    </recommendedName>
</protein>
<name>A0A2P7S6X2_9HYPH</name>
<organism evidence="8 9">
    <name type="scientific">Pseudaminobacter soli</name>
    <name type="common">ex Li et al. 2025</name>
    <dbReference type="NCBI Taxonomy" id="1295366"/>
    <lineage>
        <taxon>Bacteria</taxon>
        <taxon>Pseudomonadati</taxon>
        <taxon>Pseudomonadota</taxon>
        <taxon>Alphaproteobacteria</taxon>
        <taxon>Hyphomicrobiales</taxon>
        <taxon>Phyllobacteriaceae</taxon>
        <taxon>Pseudaminobacter</taxon>
    </lineage>
</organism>